<dbReference type="Gene3D" id="3.30.110.170">
    <property type="entry name" value="Protein of unknown function (DUF541), domain 1"/>
    <property type="match status" value="1"/>
</dbReference>
<keyword evidence="1" id="KW-0732">Signal</keyword>
<name>A0A9W6JGF2_9HYPH</name>
<dbReference type="Gene3D" id="3.30.70.2970">
    <property type="entry name" value="Protein of unknown function (DUF541), domain 2"/>
    <property type="match status" value="1"/>
</dbReference>
<dbReference type="PANTHER" id="PTHR34387:SF1">
    <property type="entry name" value="PERIPLASMIC IMMUNOGENIC PROTEIN"/>
    <property type="match status" value="1"/>
</dbReference>
<dbReference type="GO" id="GO:0006974">
    <property type="term" value="P:DNA damage response"/>
    <property type="evidence" value="ECO:0007669"/>
    <property type="project" value="TreeGrafter"/>
</dbReference>
<organism evidence="2 3">
    <name type="scientific">Methylopila jiangsuensis</name>
    <dbReference type="NCBI Taxonomy" id="586230"/>
    <lineage>
        <taxon>Bacteria</taxon>
        <taxon>Pseudomonadati</taxon>
        <taxon>Pseudomonadota</taxon>
        <taxon>Alphaproteobacteria</taxon>
        <taxon>Hyphomicrobiales</taxon>
        <taxon>Methylopilaceae</taxon>
        <taxon>Methylopila</taxon>
    </lineage>
</organism>
<sequence length="237" mass="24967">MRLSHLVLAAAAAGVLATGAARAEPRGERPFHLTLTGEGVATAAPDVAIITTGVVTRAPNAGDALRANAEAMTKVFATIRDAKIADRDFGTSGLTVQPQYDYGDGRPPVLTGYEVRNAVTIRARDIDKLGGLLDSIVASGSNQIEGLAFEVSDRDAKMDEARRAAVADAKRKAELYATSAGVTLGKVEFIQENDAPQGIVRPYAMRAAAKDAAAPTPIARGEQDIRAEVTMRWSIQP</sequence>
<keyword evidence="3" id="KW-1185">Reference proteome</keyword>
<feature type="chain" id="PRO_5040976026" description="SIMPL domain-containing protein" evidence="1">
    <location>
        <begin position="24"/>
        <end position="237"/>
    </location>
</feature>
<dbReference type="PANTHER" id="PTHR34387">
    <property type="entry name" value="SLR1258 PROTEIN"/>
    <property type="match status" value="1"/>
</dbReference>
<gene>
    <name evidence="2" type="ORF">GCM10008171_20110</name>
</gene>
<reference evidence="2" key="2">
    <citation type="submission" date="2023-01" db="EMBL/GenBank/DDBJ databases">
        <authorList>
            <person name="Sun Q."/>
            <person name="Evtushenko L."/>
        </authorList>
    </citation>
    <scope>NUCLEOTIDE SEQUENCE</scope>
    <source>
        <strain evidence="2">VKM B-2555</strain>
    </source>
</reference>
<dbReference type="RefSeq" id="WP_271204624.1">
    <property type="nucleotide sequence ID" value="NZ_BSFK01000010.1"/>
</dbReference>
<dbReference type="InterPro" id="IPR007497">
    <property type="entry name" value="SIMPL/DUF541"/>
</dbReference>
<dbReference type="InterPro" id="IPR052022">
    <property type="entry name" value="26kDa_periplasmic_antigen"/>
</dbReference>
<dbReference type="Proteomes" id="UP001143364">
    <property type="component" value="Unassembled WGS sequence"/>
</dbReference>
<protein>
    <recommendedName>
        <fullName evidence="4">SIMPL domain-containing protein</fullName>
    </recommendedName>
</protein>
<feature type="signal peptide" evidence="1">
    <location>
        <begin position="1"/>
        <end position="23"/>
    </location>
</feature>
<evidence type="ECO:0000313" key="3">
    <source>
        <dbReference type="Proteomes" id="UP001143364"/>
    </source>
</evidence>
<dbReference type="AlphaFoldDB" id="A0A9W6JGF2"/>
<evidence type="ECO:0000256" key="1">
    <source>
        <dbReference type="SAM" id="SignalP"/>
    </source>
</evidence>
<evidence type="ECO:0000313" key="2">
    <source>
        <dbReference type="EMBL" id="GLK76757.1"/>
    </source>
</evidence>
<accession>A0A9W6JGF2</accession>
<reference evidence="2" key="1">
    <citation type="journal article" date="2014" name="Int. J. Syst. Evol. Microbiol.">
        <title>Complete genome sequence of Corynebacterium casei LMG S-19264T (=DSM 44701T), isolated from a smear-ripened cheese.</title>
        <authorList>
            <consortium name="US DOE Joint Genome Institute (JGI-PGF)"/>
            <person name="Walter F."/>
            <person name="Albersmeier A."/>
            <person name="Kalinowski J."/>
            <person name="Ruckert C."/>
        </authorList>
    </citation>
    <scope>NUCLEOTIDE SEQUENCE</scope>
    <source>
        <strain evidence="2">VKM B-2555</strain>
    </source>
</reference>
<evidence type="ECO:0008006" key="4">
    <source>
        <dbReference type="Google" id="ProtNLM"/>
    </source>
</evidence>
<dbReference type="Pfam" id="PF04402">
    <property type="entry name" value="SIMPL"/>
    <property type="match status" value="1"/>
</dbReference>
<dbReference type="EMBL" id="BSFK01000010">
    <property type="protein sequence ID" value="GLK76757.1"/>
    <property type="molecule type" value="Genomic_DNA"/>
</dbReference>
<proteinExistence type="predicted"/>
<comment type="caution">
    <text evidence="2">The sequence shown here is derived from an EMBL/GenBank/DDBJ whole genome shotgun (WGS) entry which is preliminary data.</text>
</comment>